<name>A0AAF0YNJ6_9STAP</name>
<dbReference type="InterPro" id="IPR014820">
    <property type="entry name" value="PriCT_1"/>
</dbReference>
<dbReference type="Proteomes" id="UP000243626">
    <property type="component" value="Chromosome"/>
</dbReference>
<dbReference type="KEGG" id="nmy:CJ229_003245"/>
<proteinExistence type="predicted"/>
<dbReference type="EMBL" id="CP136964">
    <property type="protein sequence ID" value="WOS96774.1"/>
    <property type="molecule type" value="Genomic_DNA"/>
</dbReference>
<gene>
    <name evidence="2" type="ORF">CJ229_003245</name>
</gene>
<evidence type="ECO:0000259" key="1">
    <source>
        <dbReference type="SMART" id="SM00942"/>
    </source>
</evidence>
<dbReference type="AlphaFoldDB" id="A0AAF0YNJ6"/>
<organism evidence="2 3">
    <name type="scientific">Nosocomiicoccus massiliensis</name>
    <dbReference type="NCBI Taxonomy" id="1232430"/>
    <lineage>
        <taxon>Bacteria</taxon>
        <taxon>Bacillati</taxon>
        <taxon>Bacillota</taxon>
        <taxon>Bacilli</taxon>
        <taxon>Bacillales</taxon>
        <taxon>Staphylococcaceae</taxon>
        <taxon>Nosocomiicoccus</taxon>
    </lineage>
</organism>
<dbReference type="RefSeq" id="WP_102167423.1">
    <property type="nucleotide sequence ID" value="NZ_CP136964.1"/>
</dbReference>
<feature type="domain" description="Primase C-terminal 1" evidence="1">
    <location>
        <begin position="217"/>
        <end position="287"/>
    </location>
</feature>
<dbReference type="SMART" id="SM00942">
    <property type="entry name" value="PriCT_1"/>
    <property type="match status" value="1"/>
</dbReference>
<protein>
    <recommendedName>
        <fullName evidence="1">Primase C-terminal 1 domain-containing protein</fullName>
    </recommendedName>
</protein>
<keyword evidence="3" id="KW-1185">Reference proteome</keyword>
<sequence>MKNINLNNDFETAVTYSSGVRNVTDLRYQTMKWSKFLEVISKVVVGNKGDNGVFIGGKVVDRRNNENVVNRSMATIDIDDIPADFPNMYEHLAKKGNNTFAMYSTYQHKLIDNKPRYRLIIPFDKSVELSSEQYKVLIRTLAKAYELPIYDINCESISLAMNMPTVKREQLDNFEFYHFEGEPLNVEGLKEVLDQEVRKIKLDFTNTYEERLVEYRSIARDGGFEGSRNEGLTKLLGHLLNKEVDELILYELLNGWWHCHRYEHESYTDSQKEFDSTFKSIFKKHLQGGR</sequence>
<reference evidence="3" key="1">
    <citation type="submission" date="2017-09" db="EMBL/GenBank/DDBJ databases">
        <title>Bacterial strain isolated from the female urinary microbiota.</title>
        <authorList>
            <person name="Thomas-White K."/>
            <person name="Kumar N."/>
            <person name="Forster S."/>
            <person name="Putonti C."/>
            <person name="Lawley T."/>
            <person name="Wolfe A.J."/>
        </authorList>
    </citation>
    <scope>NUCLEOTIDE SEQUENCE [LARGE SCALE GENOMIC DNA]</scope>
    <source>
        <strain evidence="3">UMB0959</strain>
    </source>
</reference>
<evidence type="ECO:0000313" key="2">
    <source>
        <dbReference type="EMBL" id="WOS96774.1"/>
    </source>
</evidence>
<accession>A0AAF0YNJ6</accession>
<evidence type="ECO:0000313" key="3">
    <source>
        <dbReference type="Proteomes" id="UP000243626"/>
    </source>
</evidence>